<dbReference type="Pfam" id="PF13098">
    <property type="entry name" value="Thioredoxin_2"/>
    <property type="match status" value="2"/>
</dbReference>
<organism evidence="4 5">
    <name type="scientific">Thiothrix caldifontis</name>
    <dbReference type="NCBI Taxonomy" id="525918"/>
    <lineage>
        <taxon>Bacteria</taxon>
        <taxon>Pseudomonadati</taxon>
        <taxon>Pseudomonadota</taxon>
        <taxon>Gammaproteobacteria</taxon>
        <taxon>Thiotrichales</taxon>
        <taxon>Thiotrichaceae</taxon>
        <taxon>Thiothrix</taxon>
    </lineage>
</organism>
<gene>
    <name evidence="4" type="ORF">SAMN05660964_03039</name>
</gene>
<feature type="chain" id="PRO_5011490727" evidence="2">
    <location>
        <begin position="21"/>
        <end position="357"/>
    </location>
</feature>
<dbReference type="Gene3D" id="3.40.30.10">
    <property type="entry name" value="Glutaredoxin"/>
    <property type="match status" value="2"/>
</dbReference>
<dbReference type="PANTHER" id="PTHR15337:SF11">
    <property type="entry name" value="THIOREDOXIN DOMAIN-CONTAINING PROTEIN"/>
    <property type="match status" value="1"/>
</dbReference>
<sequence>MKYLLPIPLTLALLAGATHAATPAGTPTQLEAGLVNPGAIDKPAWFKESFLDLRDDIKEANAANKRTVLYFYQDGCPYCTKLIQENFGKEDITAKTQKNFDVIAINMWGDRNVTDVDGKETTEKAFAAELKVQYTPTMLFLDEAGKVVLRVNGYYAPDKFEMALDFVAGKHEKDGSFKDYFAKLKADGKTDSKVAATTDKTYILPAALPAPLRLQDARKDSKRPLMVVFAQTECDTCDELYNDIFKRKELAYSLSNLDLAQANPDDNTKIQTPDGKEMTVAEWAKTLEIKYSPSLVFFDTAGKEVFRTEAYFKAFHTHGAMDYVTSGAYAWMPEFQRYLQHRREALAAHGFPANLME</sequence>
<evidence type="ECO:0000313" key="5">
    <source>
        <dbReference type="Proteomes" id="UP000199397"/>
    </source>
</evidence>
<dbReference type="EMBL" id="FNQP01000022">
    <property type="protein sequence ID" value="SEA98372.1"/>
    <property type="molecule type" value="Genomic_DNA"/>
</dbReference>
<keyword evidence="5" id="KW-1185">Reference proteome</keyword>
<accession>A0A1H4FPF9</accession>
<dbReference type="RefSeq" id="WP_093069991.1">
    <property type="nucleotide sequence ID" value="NZ_FNQP01000022.1"/>
</dbReference>
<proteinExistence type="predicted"/>
<dbReference type="SUPFAM" id="SSF52833">
    <property type="entry name" value="Thioredoxin-like"/>
    <property type="match status" value="2"/>
</dbReference>
<dbReference type="PROSITE" id="PS51352">
    <property type="entry name" value="THIOREDOXIN_2"/>
    <property type="match status" value="1"/>
</dbReference>
<dbReference type="OrthoDB" id="9791630at2"/>
<dbReference type="STRING" id="525918.SAMN05660964_03039"/>
<reference evidence="4 5" key="1">
    <citation type="submission" date="2016-10" db="EMBL/GenBank/DDBJ databases">
        <authorList>
            <person name="de Groot N.N."/>
        </authorList>
    </citation>
    <scope>NUCLEOTIDE SEQUENCE [LARGE SCALE GENOMIC DNA]</scope>
    <source>
        <strain evidence="4 5">DSM 21228</strain>
    </source>
</reference>
<keyword evidence="1 2" id="KW-0732">Signal</keyword>
<evidence type="ECO:0000256" key="2">
    <source>
        <dbReference type="SAM" id="SignalP"/>
    </source>
</evidence>
<dbReference type="InterPro" id="IPR012336">
    <property type="entry name" value="Thioredoxin-like_fold"/>
</dbReference>
<feature type="signal peptide" evidence="2">
    <location>
        <begin position="1"/>
        <end position="20"/>
    </location>
</feature>
<dbReference type="InterPro" id="IPR013766">
    <property type="entry name" value="Thioredoxin_domain"/>
</dbReference>
<dbReference type="Proteomes" id="UP000199397">
    <property type="component" value="Unassembled WGS sequence"/>
</dbReference>
<feature type="domain" description="Thioredoxin" evidence="3">
    <location>
        <begin position="13"/>
        <end position="169"/>
    </location>
</feature>
<dbReference type="InterPro" id="IPR036249">
    <property type="entry name" value="Thioredoxin-like_sf"/>
</dbReference>
<evidence type="ECO:0000259" key="3">
    <source>
        <dbReference type="PROSITE" id="PS51352"/>
    </source>
</evidence>
<protein>
    <submittedName>
        <fullName evidence="4">Thioredoxin-related protein</fullName>
    </submittedName>
</protein>
<evidence type="ECO:0000313" key="4">
    <source>
        <dbReference type="EMBL" id="SEA98372.1"/>
    </source>
</evidence>
<dbReference type="AlphaFoldDB" id="A0A1H4FPF9"/>
<dbReference type="PANTHER" id="PTHR15337">
    <property type="entry name" value="ANTERIOR GRADIENT PROTEIN-RELATED"/>
    <property type="match status" value="1"/>
</dbReference>
<evidence type="ECO:0000256" key="1">
    <source>
        <dbReference type="ARBA" id="ARBA00022729"/>
    </source>
</evidence>
<dbReference type="InterPro" id="IPR051099">
    <property type="entry name" value="AGR/TXD"/>
</dbReference>
<name>A0A1H4FPF9_9GAMM</name>